<evidence type="ECO:0000313" key="1">
    <source>
        <dbReference type="EMBL" id="KAK7878817.1"/>
    </source>
</evidence>
<comment type="caution">
    <text evidence="1">The sequence shown here is derived from an EMBL/GenBank/DDBJ whole genome shotgun (WGS) entry which is preliminary data.</text>
</comment>
<evidence type="ECO:0000313" key="2">
    <source>
        <dbReference type="Proteomes" id="UP001460270"/>
    </source>
</evidence>
<organism evidence="1 2">
    <name type="scientific">Mugilogobius chulae</name>
    <name type="common">yellowstripe goby</name>
    <dbReference type="NCBI Taxonomy" id="88201"/>
    <lineage>
        <taxon>Eukaryota</taxon>
        <taxon>Metazoa</taxon>
        <taxon>Chordata</taxon>
        <taxon>Craniata</taxon>
        <taxon>Vertebrata</taxon>
        <taxon>Euteleostomi</taxon>
        <taxon>Actinopterygii</taxon>
        <taxon>Neopterygii</taxon>
        <taxon>Teleostei</taxon>
        <taxon>Neoteleostei</taxon>
        <taxon>Acanthomorphata</taxon>
        <taxon>Gobiaria</taxon>
        <taxon>Gobiiformes</taxon>
        <taxon>Gobioidei</taxon>
        <taxon>Gobiidae</taxon>
        <taxon>Gobionellinae</taxon>
        <taxon>Mugilogobius</taxon>
    </lineage>
</organism>
<sequence>MANWSISCPLFGLDVELILSDGQREFERTGTQLQLTRDQRRDILEKMSSTIYGFKAYQSKKEIEAAAAALVEKHPCLKEKGSGTGYDGWANSLKYKMANMRTKMRRAGCQEVIINAGKRSRNNPDGDCSHSNIKRPKRAEVNFLPNFPRGEDASSLEEQREKIVEEMKKVDKNLTTVGKLMQTTFALRRQNIVVTAAPVKDLLQLWPALQCPSEIQHDIHTRRTTVLHALPAYLREETSGFFYHLR</sequence>
<accession>A0AAW0MI82</accession>
<name>A0AAW0MI82_9GOBI</name>
<keyword evidence="2" id="KW-1185">Reference proteome</keyword>
<dbReference type="AlphaFoldDB" id="A0AAW0MI82"/>
<dbReference type="EMBL" id="JBBPFD010000468">
    <property type="protein sequence ID" value="KAK7878817.1"/>
    <property type="molecule type" value="Genomic_DNA"/>
</dbReference>
<proteinExistence type="predicted"/>
<reference evidence="2" key="1">
    <citation type="submission" date="2024-04" db="EMBL/GenBank/DDBJ databases">
        <title>Salinicola lusitanus LLJ914,a marine bacterium isolated from the Okinawa Trough.</title>
        <authorList>
            <person name="Li J."/>
        </authorList>
    </citation>
    <scope>NUCLEOTIDE SEQUENCE [LARGE SCALE GENOMIC DNA]</scope>
</reference>
<dbReference type="PANTHER" id="PTHR31025">
    <property type="entry name" value="SI:CH211-196P9.1-RELATED"/>
    <property type="match status" value="1"/>
</dbReference>
<feature type="non-terminal residue" evidence="1">
    <location>
        <position position="246"/>
    </location>
</feature>
<gene>
    <name evidence="1" type="ORF">WMY93_030891</name>
</gene>
<dbReference type="Proteomes" id="UP001460270">
    <property type="component" value="Unassembled WGS sequence"/>
</dbReference>
<dbReference type="PANTHER" id="PTHR31025:SF19">
    <property type="entry name" value="SI:CH73-42K18.1-RELATED"/>
    <property type="match status" value="1"/>
</dbReference>
<protein>
    <submittedName>
        <fullName evidence="1">Uncharacterized protein</fullName>
    </submittedName>
</protein>